<dbReference type="GO" id="GO:0005886">
    <property type="term" value="C:plasma membrane"/>
    <property type="evidence" value="ECO:0007669"/>
    <property type="project" value="UniProtKB-SubCell"/>
</dbReference>
<dbReference type="STRING" id="158190.SpiGrapes_2296"/>
<evidence type="ECO:0000256" key="6">
    <source>
        <dbReference type="ARBA" id="ARBA00022989"/>
    </source>
</evidence>
<keyword evidence="11" id="KW-1185">Reference proteome</keyword>
<dbReference type="EMBL" id="CP003155">
    <property type="protein sequence ID" value="AEV30072.1"/>
    <property type="molecule type" value="Genomic_DNA"/>
</dbReference>
<keyword evidence="4" id="KW-0762">Sugar transport</keyword>
<keyword evidence="2" id="KW-0813">Transport</keyword>
<keyword evidence="5 8" id="KW-0812">Transmembrane</keyword>
<sequence>MSSKEFMNKILNGMSIGIVAALVPSAILGELSKALGLTTLVLLTTIAARLAVVAMGLCIAGQFKMKPIHSVALAISTLLGSGAIKQINGALVLAGMGDIINAGITAIIATLLLLWFGDRFKSYTMILVPTLTIAISGIIGLFTLPYVSMITGEVGHFIAWCTTLQPILMGALISMSFCIIIISPISTVAIALAVSLSGISSGAANLGICAAGFGLAIAGFEKNGWGTSLASVLGSPKLHMANFLKNPKMSLPLLCNALVLGILAGILGIVGTPMSAGFGISGLIGPLNHLGIVGYSFTNWMITLLVFLILPIVLGFVFKVLFFKGLKIVKAEDYAIEI</sequence>
<gene>
    <name evidence="10" type="ordered locus">SpiGrapes_2296</name>
</gene>
<feature type="transmembrane region" description="Helical" evidence="8">
    <location>
        <begin position="300"/>
        <end position="322"/>
    </location>
</feature>
<evidence type="ECO:0000256" key="7">
    <source>
        <dbReference type="ARBA" id="ARBA00023136"/>
    </source>
</evidence>
<organism evidence="10 11">
    <name type="scientific">Sphaerochaeta pleomorpha (strain ATCC BAA-1885 / DSM 22778 / Grapes)</name>
    <dbReference type="NCBI Taxonomy" id="158190"/>
    <lineage>
        <taxon>Bacteria</taxon>
        <taxon>Pseudomonadati</taxon>
        <taxon>Spirochaetota</taxon>
        <taxon>Spirochaetia</taxon>
        <taxon>Spirochaetales</taxon>
        <taxon>Sphaerochaetaceae</taxon>
        <taxon>Sphaerochaeta</taxon>
    </lineage>
</organism>
<dbReference type="AlphaFoldDB" id="G8QSE2"/>
<feature type="transmembrane region" description="Helical" evidence="8">
    <location>
        <begin position="167"/>
        <end position="194"/>
    </location>
</feature>
<accession>G8QSE2</accession>
<dbReference type="KEGG" id="sgp:SpiGrapes_2296"/>
<dbReference type="InterPro" id="IPR003352">
    <property type="entry name" value="PTS_EIIC"/>
</dbReference>
<dbReference type="RefSeq" id="WP_014270913.1">
    <property type="nucleotide sequence ID" value="NC_016633.1"/>
</dbReference>
<evidence type="ECO:0000259" key="9">
    <source>
        <dbReference type="Pfam" id="PF13303"/>
    </source>
</evidence>
<dbReference type="Pfam" id="PF13303">
    <property type="entry name" value="PTS_EIIC_2"/>
    <property type="match status" value="1"/>
</dbReference>
<feature type="transmembrane region" description="Helical" evidence="8">
    <location>
        <begin position="123"/>
        <end position="147"/>
    </location>
</feature>
<evidence type="ECO:0000313" key="11">
    <source>
        <dbReference type="Proteomes" id="UP000005632"/>
    </source>
</evidence>
<feature type="transmembrane region" description="Helical" evidence="8">
    <location>
        <begin position="253"/>
        <end position="280"/>
    </location>
</feature>
<feature type="transmembrane region" description="Helical" evidence="8">
    <location>
        <begin position="71"/>
        <end position="93"/>
    </location>
</feature>
<dbReference type="HOGENOM" id="CLU_050996_0_0_12"/>
<name>G8QSE2_SPHPG</name>
<protein>
    <submittedName>
        <fullName evidence="10">Putative membrane protein, putative toxin regulator</fullName>
    </submittedName>
</protein>
<evidence type="ECO:0000256" key="4">
    <source>
        <dbReference type="ARBA" id="ARBA00022597"/>
    </source>
</evidence>
<feature type="transmembrane region" description="Helical" evidence="8">
    <location>
        <begin position="10"/>
        <end position="28"/>
    </location>
</feature>
<dbReference type="eggNOG" id="COG3641">
    <property type="taxonomic scope" value="Bacteria"/>
</dbReference>
<dbReference type="OrthoDB" id="396983at2"/>
<evidence type="ECO:0000256" key="2">
    <source>
        <dbReference type="ARBA" id="ARBA00022448"/>
    </source>
</evidence>
<comment type="subcellular location">
    <subcellularLocation>
        <location evidence="1">Cell membrane</location>
        <topology evidence="1">Multi-pass membrane protein</topology>
    </subcellularLocation>
</comment>
<evidence type="ECO:0000256" key="3">
    <source>
        <dbReference type="ARBA" id="ARBA00022475"/>
    </source>
</evidence>
<feature type="domain" description="Phosphotransferase system EIIC" evidence="9">
    <location>
        <begin position="9"/>
        <end position="335"/>
    </location>
</feature>
<dbReference type="GO" id="GO:0008982">
    <property type="term" value="F:protein-N(PI)-phosphohistidine-sugar phosphotransferase activity"/>
    <property type="evidence" value="ECO:0007669"/>
    <property type="project" value="InterPro"/>
</dbReference>
<feature type="transmembrane region" description="Helical" evidence="8">
    <location>
        <begin position="34"/>
        <end position="59"/>
    </location>
</feature>
<keyword evidence="6 8" id="KW-1133">Transmembrane helix</keyword>
<feature type="transmembrane region" description="Helical" evidence="8">
    <location>
        <begin position="99"/>
        <end position="116"/>
    </location>
</feature>
<proteinExistence type="predicted"/>
<dbReference type="GO" id="GO:0009401">
    <property type="term" value="P:phosphoenolpyruvate-dependent sugar phosphotransferase system"/>
    <property type="evidence" value="ECO:0007669"/>
    <property type="project" value="InterPro"/>
</dbReference>
<dbReference type="Proteomes" id="UP000005632">
    <property type="component" value="Chromosome"/>
</dbReference>
<keyword evidence="3" id="KW-1003">Cell membrane</keyword>
<evidence type="ECO:0000313" key="10">
    <source>
        <dbReference type="EMBL" id="AEV30072.1"/>
    </source>
</evidence>
<reference evidence="10 11" key="1">
    <citation type="submission" date="2011-11" db="EMBL/GenBank/DDBJ databases">
        <title>Complete sequence of Spirochaeta sp. grapes.</title>
        <authorList>
            <consortium name="US DOE Joint Genome Institute"/>
            <person name="Lucas S."/>
            <person name="Han J."/>
            <person name="Lapidus A."/>
            <person name="Cheng J.-F."/>
            <person name="Goodwin L."/>
            <person name="Pitluck S."/>
            <person name="Peters L."/>
            <person name="Ovchinnikova G."/>
            <person name="Munk A.C."/>
            <person name="Detter J.C."/>
            <person name="Han C."/>
            <person name="Tapia R."/>
            <person name="Land M."/>
            <person name="Hauser L."/>
            <person name="Kyrpides N."/>
            <person name="Ivanova N."/>
            <person name="Pagani I."/>
            <person name="Ritalahtilisa K."/>
            <person name="Loeffler F."/>
            <person name="Woyke T."/>
        </authorList>
    </citation>
    <scope>NUCLEOTIDE SEQUENCE [LARGE SCALE GENOMIC DNA]</scope>
    <source>
        <strain evidence="11">ATCC BAA-1885 / DSM 22778 / Grapes</strain>
    </source>
</reference>
<evidence type="ECO:0000256" key="5">
    <source>
        <dbReference type="ARBA" id="ARBA00022692"/>
    </source>
</evidence>
<evidence type="ECO:0000256" key="8">
    <source>
        <dbReference type="SAM" id="Phobius"/>
    </source>
</evidence>
<keyword evidence="7 8" id="KW-0472">Membrane</keyword>
<evidence type="ECO:0000256" key="1">
    <source>
        <dbReference type="ARBA" id="ARBA00004651"/>
    </source>
</evidence>